<keyword evidence="6" id="KW-0016">Alginate biosynthesis</keyword>
<keyword evidence="7" id="KW-1133">Transmembrane helix</keyword>
<evidence type="ECO:0000313" key="10">
    <source>
        <dbReference type="Proteomes" id="UP001327093"/>
    </source>
</evidence>
<evidence type="ECO:0000313" key="9">
    <source>
        <dbReference type="EMBL" id="MEB3369364.1"/>
    </source>
</evidence>
<feature type="domain" description="AlgX/AlgJ SGNH hydrolase-like" evidence="8">
    <location>
        <begin position="140"/>
        <end position="273"/>
    </location>
</feature>
<comment type="caution">
    <text evidence="9">The sequence shown here is derived from an EMBL/GenBank/DDBJ whole genome shotgun (WGS) entry which is preliminary data.</text>
</comment>
<keyword evidence="5" id="KW-0574">Periplasm</keyword>
<comment type="pathway">
    <text evidence="2">Glycan biosynthesis; alginate biosynthesis.</text>
</comment>
<reference evidence="9 10" key="1">
    <citation type="submission" date="2023-10" db="EMBL/GenBank/DDBJ databases">
        <title>Saccharopolyspora sp. nov., isolated from mangrove soil.</title>
        <authorList>
            <person name="Lu Y."/>
            <person name="Liu W."/>
        </authorList>
    </citation>
    <scope>NUCLEOTIDE SEQUENCE [LARGE SCALE GENOMIC DNA]</scope>
    <source>
        <strain evidence="9 10">S2-29</strain>
    </source>
</reference>
<comment type="subcellular location">
    <subcellularLocation>
        <location evidence="1">Periplasm</location>
    </subcellularLocation>
</comment>
<dbReference type="Pfam" id="PF16822">
    <property type="entry name" value="ALGX"/>
    <property type="match status" value="1"/>
</dbReference>
<dbReference type="RefSeq" id="WP_324266850.1">
    <property type="nucleotide sequence ID" value="NZ_JAWLNX010000012.1"/>
</dbReference>
<name>A0ABU6ACY1_9PSEU</name>
<evidence type="ECO:0000256" key="5">
    <source>
        <dbReference type="ARBA" id="ARBA00022764"/>
    </source>
</evidence>
<evidence type="ECO:0000256" key="7">
    <source>
        <dbReference type="SAM" id="Phobius"/>
    </source>
</evidence>
<protein>
    <recommendedName>
        <fullName evidence="8">AlgX/AlgJ SGNH hydrolase-like domain-containing protein</fullName>
    </recommendedName>
</protein>
<evidence type="ECO:0000256" key="4">
    <source>
        <dbReference type="ARBA" id="ARBA00022729"/>
    </source>
</evidence>
<accession>A0ABU6ACY1</accession>
<proteinExistence type="predicted"/>
<evidence type="ECO:0000256" key="6">
    <source>
        <dbReference type="ARBA" id="ARBA00022841"/>
    </source>
</evidence>
<keyword evidence="4" id="KW-0732">Signal</keyword>
<keyword evidence="7" id="KW-0472">Membrane</keyword>
<dbReference type="InterPro" id="IPR031811">
    <property type="entry name" value="ALGX/ALGJ_SGNH-like"/>
</dbReference>
<organism evidence="9 10">
    <name type="scientific">Saccharopolyspora mangrovi</name>
    <dbReference type="NCBI Taxonomy" id="3082379"/>
    <lineage>
        <taxon>Bacteria</taxon>
        <taxon>Bacillati</taxon>
        <taxon>Actinomycetota</taxon>
        <taxon>Actinomycetes</taxon>
        <taxon>Pseudonocardiales</taxon>
        <taxon>Pseudonocardiaceae</taxon>
        <taxon>Saccharopolyspora</taxon>
    </lineage>
</organism>
<keyword evidence="3" id="KW-0808">Transferase</keyword>
<keyword evidence="10" id="KW-1185">Reference proteome</keyword>
<evidence type="ECO:0000259" key="8">
    <source>
        <dbReference type="Pfam" id="PF16822"/>
    </source>
</evidence>
<evidence type="ECO:0000256" key="1">
    <source>
        <dbReference type="ARBA" id="ARBA00004418"/>
    </source>
</evidence>
<dbReference type="EMBL" id="JAWLNX010000012">
    <property type="protein sequence ID" value="MEB3369364.1"/>
    <property type="molecule type" value="Genomic_DNA"/>
</dbReference>
<evidence type="ECO:0000256" key="2">
    <source>
        <dbReference type="ARBA" id="ARBA00005182"/>
    </source>
</evidence>
<feature type="transmembrane region" description="Helical" evidence="7">
    <location>
        <begin position="33"/>
        <end position="53"/>
    </location>
</feature>
<dbReference type="Proteomes" id="UP001327093">
    <property type="component" value="Unassembled WGS sequence"/>
</dbReference>
<sequence length="426" mass="46515">MSDVRSPELPPVHEAWLPREHPLHRPRHGRRQLVALICALAFFSAPLSSWLFGARPEQLENRPLAEFPSISRGFGFFTGLNAWATDHLPFRKGAVQAVSGISRGVFGEPAPLAGGSHSSPVGAGQVDAKPPIDESVFPPVIEGRDGWLYLGHDVSYRCVPTRTTGEIIAGLRAWRKAVESSGRKFQLVIAPDKSTVYPEHLPENYPGEDCSVAAREEFWREVPKATGAIDLRGPLRRAAERNGHPIYHDIDTHWTHEGGATMVYQLAERLSPGITGTWKMTPSRQYPHSADIPDLLGQERTVPIQAYALAPDGGADNTQFKPSDFHQPLHLRSAPRPGMITEPVRVVGDSFSQFASPYLAATHADVTITHPDNVATNPQGTANLLAEGEVITFELSERFVAGGRYPLLDPAVAAEIGKVLAAHPIR</sequence>
<keyword evidence="7" id="KW-0812">Transmembrane</keyword>
<evidence type="ECO:0000256" key="3">
    <source>
        <dbReference type="ARBA" id="ARBA00022679"/>
    </source>
</evidence>
<gene>
    <name evidence="9" type="ORF">R4I43_18290</name>
</gene>